<sequence length="694" mass="79287">MRLEDIPGGLIILFLSGKIAVCNQAGATLLGRSQEELSGMGLDELFLQAEDFPPLLEELSKGKSLEDREVCFQHTEKSEHWLRLNARPGVYEGEAAALLSIFDISSHKKTHEQLQLTREELRQTLRHHAIDLEQSREAVQALDCELSQKNCELDKATREKEGKFRALFNNSHAVMLLLDAETGEIKDANPAASEYYGYSLDELTTMTIAEINSLSPEEFREEKERAEKRQHHNSFFSHKLASGEIRRVEVFSGPVEYGETSLTYSIVHDITDRRQAEEQLLRFKRIIASTPDLIALVDRQYYNRLANDSYLKALGKPIEQVVDKPMEDVLGTDYFKNELKPYLDKAFNGEVVQKESVITTHVNTRMHLSITYHPVCNANGSIDFVSITASNITERKRHEEKLKIFSERLALATDAGKIGIWEWNAQDGSILWDKMMMHLYQTDKKKFAGTFDSWMGYIGKEDVEPLRKQLMECFEKETPFDAEFRIVWPDGEIRHVKAAALVKTQSGMSKRMIGVNWDVTTKRRLEEKLRHIATTDSLTGANNRRSFMERAHEEIARSKRYGTPLALLSLDIDLFKRVNDTYGHPVGDMVLRSLVKVCRETLRETDIFSRMGGEEFSAILPETDLDSARATAERLREAVEADMVHAGADTVRYTISIGVSILQGEKDLLDRLMRRADKALYRAKEFGRNRVEEE</sequence>
<dbReference type="SUPFAM" id="SSF55785">
    <property type="entry name" value="PYP-like sensor domain (PAS domain)"/>
    <property type="match status" value="4"/>
</dbReference>
<dbReference type="EMBL" id="FO203427">
    <property type="protein sequence ID" value="CCH48615.1"/>
    <property type="molecule type" value="Genomic_DNA"/>
</dbReference>
<keyword evidence="6" id="KW-1185">Reference proteome</keyword>
<dbReference type="InterPro" id="IPR000700">
    <property type="entry name" value="PAS-assoc_C"/>
</dbReference>
<dbReference type="AlphaFoldDB" id="M1WLX4"/>
<dbReference type="CDD" id="cd01949">
    <property type="entry name" value="GGDEF"/>
    <property type="match status" value="1"/>
</dbReference>
<feature type="domain" description="PAS" evidence="2">
    <location>
        <begin position="1"/>
        <end position="61"/>
    </location>
</feature>
<dbReference type="EC" id="2.7.7.65" evidence="5"/>
<dbReference type="NCBIfam" id="TIGR00254">
    <property type="entry name" value="GGDEF"/>
    <property type="match status" value="1"/>
</dbReference>
<dbReference type="Gene3D" id="3.30.450.20">
    <property type="entry name" value="PAS domain"/>
    <property type="match status" value="4"/>
</dbReference>
<dbReference type="InterPro" id="IPR013767">
    <property type="entry name" value="PAS_fold"/>
</dbReference>
<dbReference type="InterPro" id="IPR000160">
    <property type="entry name" value="GGDEF_dom"/>
</dbReference>
<keyword evidence="1" id="KW-0175">Coiled coil</keyword>
<dbReference type="InterPro" id="IPR029787">
    <property type="entry name" value="Nucleotide_cyclase"/>
</dbReference>
<dbReference type="Pfam" id="PF00990">
    <property type="entry name" value="GGDEF"/>
    <property type="match status" value="1"/>
</dbReference>
<feature type="domain" description="PAC" evidence="3">
    <location>
        <begin position="480"/>
        <end position="531"/>
    </location>
</feature>
<dbReference type="PANTHER" id="PTHR44757">
    <property type="entry name" value="DIGUANYLATE CYCLASE DGCP"/>
    <property type="match status" value="1"/>
</dbReference>
<dbReference type="PROSITE" id="PS50113">
    <property type="entry name" value="PAC"/>
    <property type="match status" value="1"/>
</dbReference>
<dbReference type="GO" id="GO:0052621">
    <property type="term" value="F:diguanylate cyclase activity"/>
    <property type="evidence" value="ECO:0007669"/>
    <property type="project" value="UniProtKB-EC"/>
</dbReference>
<keyword evidence="5" id="KW-0808">Transferase</keyword>
<dbReference type="SMART" id="SM00267">
    <property type="entry name" value="GGDEF"/>
    <property type="match status" value="1"/>
</dbReference>
<evidence type="ECO:0000313" key="5">
    <source>
        <dbReference type="EMBL" id="CCH48615.1"/>
    </source>
</evidence>
<dbReference type="InterPro" id="IPR052155">
    <property type="entry name" value="Biofilm_reg_signaling"/>
</dbReference>
<evidence type="ECO:0000313" key="6">
    <source>
        <dbReference type="Proteomes" id="UP000011724"/>
    </source>
</evidence>
<dbReference type="Pfam" id="PF00989">
    <property type="entry name" value="PAS"/>
    <property type="match status" value="1"/>
</dbReference>
<evidence type="ECO:0000259" key="3">
    <source>
        <dbReference type="PROSITE" id="PS50113"/>
    </source>
</evidence>
<evidence type="ECO:0000259" key="4">
    <source>
        <dbReference type="PROSITE" id="PS50887"/>
    </source>
</evidence>
<dbReference type="Pfam" id="PF08447">
    <property type="entry name" value="PAS_3"/>
    <property type="match status" value="1"/>
</dbReference>
<proteinExistence type="predicted"/>
<dbReference type="PROSITE" id="PS50112">
    <property type="entry name" value="PAS"/>
    <property type="match status" value="2"/>
</dbReference>
<reference evidence="5 6" key="1">
    <citation type="journal article" date="2013" name="PLoS ONE">
        <title>The first genomic and proteomic characterization of a deep-sea sulfate reducer: insights into the piezophilic lifestyle of Desulfovibrio piezophilus.</title>
        <authorList>
            <person name="Pradel N."/>
            <person name="Ji B."/>
            <person name="Gimenez G."/>
            <person name="Talla E."/>
            <person name="Lenoble P."/>
            <person name="Garel M."/>
            <person name="Tamburini C."/>
            <person name="Fourquet P."/>
            <person name="Lebrun R."/>
            <person name="Bertin P."/>
            <person name="Denis Y."/>
            <person name="Pophillat M."/>
            <person name="Barbe V."/>
            <person name="Ollivier B."/>
            <person name="Dolla A."/>
        </authorList>
    </citation>
    <scope>NUCLEOTIDE SEQUENCE [LARGE SCALE GENOMIC DNA]</scope>
    <source>
        <strain evidence="6">DSM 10523 / SB164P1</strain>
    </source>
</reference>
<dbReference type="PANTHER" id="PTHR44757:SF2">
    <property type="entry name" value="BIOFILM ARCHITECTURE MAINTENANCE PROTEIN MBAA"/>
    <property type="match status" value="1"/>
</dbReference>
<dbReference type="Proteomes" id="UP000011724">
    <property type="component" value="Chromosome"/>
</dbReference>
<feature type="domain" description="GGDEF" evidence="4">
    <location>
        <begin position="563"/>
        <end position="694"/>
    </location>
</feature>
<organism evidence="5 6">
    <name type="scientific">Pseudodesulfovibrio piezophilus (strain DSM 21447 / JCM 15486 / C1TLV30)</name>
    <name type="common">Desulfovibrio piezophilus</name>
    <dbReference type="NCBI Taxonomy" id="1322246"/>
    <lineage>
        <taxon>Bacteria</taxon>
        <taxon>Pseudomonadati</taxon>
        <taxon>Thermodesulfobacteriota</taxon>
        <taxon>Desulfovibrionia</taxon>
        <taxon>Desulfovibrionales</taxon>
        <taxon>Desulfovibrionaceae</taxon>
    </lineage>
</organism>
<dbReference type="FunFam" id="3.30.70.270:FF:000001">
    <property type="entry name" value="Diguanylate cyclase domain protein"/>
    <property type="match status" value="1"/>
</dbReference>
<dbReference type="InterPro" id="IPR035965">
    <property type="entry name" value="PAS-like_dom_sf"/>
</dbReference>
<dbReference type="SMART" id="SM00091">
    <property type="entry name" value="PAS"/>
    <property type="match status" value="4"/>
</dbReference>
<dbReference type="STRING" id="1322246.BN4_11380"/>
<feature type="domain" description="PAS" evidence="2">
    <location>
        <begin position="160"/>
        <end position="233"/>
    </location>
</feature>
<protein>
    <submittedName>
        <fullName evidence="5">Putative Diguanylate cyclase</fullName>
        <ecNumber evidence="5">2.7.7.65</ecNumber>
    </submittedName>
</protein>
<gene>
    <name evidence="5" type="ordered locus">BN4_11380</name>
</gene>
<dbReference type="InterPro" id="IPR013656">
    <property type="entry name" value="PAS_4"/>
</dbReference>
<dbReference type="PATRIC" id="fig|879567.3.peg.1437"/>
<evidence type="ECO:0000256" key="1">
    <source>
        <dbReference type="SAM" id="Coils"/>
    </source>
</evidence>
<reference evidence="6" key="2">
    <citation type="journal article" date="2013" name="Stand. Genomic Sci.">
        <title>Complete genome sequence of Desulfocapsa sulfexigens, a marine deltaproteobacterium specialized in disproportionating inorganic sulfur compounds.</title>
        <authorList>
            <person name="Finster K.W."/>
            <person name="Kjeldsen K.U."/>
            <person name="Kube M."/>
            <person name="Reinhardt R."/>
            <person name="Mussmann M."/>
            <person name="Amann R."/>
            <person name="Schreiber L."/>
        </authorList>
    </citation>
    <scope>NUCLEOTIDE SEQUENCE [LARGE SCALE GENOMIC DNA]</scope>
    <source>
        <strain evidence="6">DSM 10523 / SB164P1</strain>
    </source>
</reference>
<accession>M1WLX4</accession>
<keyword evidence="5" id="KW-0548">Nucleotidyltransferase</keyword>
<dbReference type="CDD" id="cd00130">
    <property type="entry name" value="PAS"/>
    <property type="match status" value="3"/>
</dbReference>
<dbReference type="Gene3D" id="2.10.70.100">
    <property type="match status" value="1"/>
</dbReference>
<feature type="coiled-coil region" evidence="1">
    <location>
        <begin position="104"/>
        <end position="159"/>
    </location>
</feature>
<dbReference type="Pfam" id="PF08448">
    <property type="entry name" value="PAS_4"/>
    <property type="match status" value="1"/>
</dbReference>
<dbReference type="Pfam" id="PF13188">
    <property type="entry name" value="PAS_8"/>
    <property type="match status" value="1"/>
</dbReference>
<dbReference type="Gene3D" id="3.30.70.270">
    <property type="match status" value="1"/>
</dbReference>
<dbReference type="SUPFAM" id="SSF55073">
    <property type="entry name" value="Nucleotide cyclase"/>
    <property type="match status" value="1"/>
</dbReference>
<dbReference type="HOGENOM" id="CLU_396777_0_0_7"/>
<dbReference type="InterPro" id="IPR043128">
    <property type="entry name" value="Rev_trsase/Diguanyl_cyclase"/>
</dbReference>
<dbReference type="PROSITE" id="PS50887">
    <property type="entry name" value="GGDEF"/>
    <property type="match status" value="1"/>
</dbReference>
<dbReference type="InterPro" id="IPR013655">
    <property type="entry name" value="PAS_fold_3"/>
</dbReference>
<dbReference type="InterPro" id="IPR000014">
    <property type="entry name" value="PAS"/>
</dbReference>
<dbReference type="eggNOG" id="COG3706">
    <property type="taxonomic scope" value="Bacteria"/>
</dbReference>
<dbReference type="KEGG" id="dpi:BN4_11380"/>
<dbReference type="NCBIfam" id="TIGR00229">
    <property type="entry name" value="sensory_box"/>
    <property type="match status" value="3"/>
</dbReference>
<name>M1WLX4_PSEP2</name>
<evidence type="ECO:0000259" key="2">
    <source>
        <dbReference type="PROSITE" id="PS50112"/>
    </source>
</evidence>
<dbReference type="BioCyc" id="DPIE1322246:BN4_RS17130-MONOMER"/>